<dbReference type="OrthoDB" id="6261115at2759"/>
<sequence length="78" mass="8421">MQVLTHMSTTTVNELLFADDCALNIVSEEDMQKSMGLFATGCANFESTINTAKMVVMHQLPPSAEYNASGIHVDGAQL</sequence>
<dbReference type="AlphaFoldDB" id="A0A183T6Z5"/>
<dbReference type="Proteomes" id="UP000275846">
    <property type="component" value="Unassembled WGS sequence"/>
</dbReference>
<reference evidence="1 2" key="2">
    <citation type="submission" date="2018-11" db="EMBL/GenBank/DDBJ databases">
        <authorList>
            <consortium name="Pathogen Informatics"/>
        </authorList>
    </citation>
    <scope>NUCLEOTIDE SEQUENCE [LARGE SCALE GENOMIC DNA]</scope>
    <source>
        <strain evidence="1 2">NST_G2</strain>
    </source>
</reference>
<accession>A0A183T6Z5</accession>
<dbReference type="EMBL" id="UYSU01037129">
    <property type="protein sequence ID" value="VDL98628.1"/>
    <property type="molecule type" value="Genomic_DNA"/>
</dbReference>
<dbReference type="WBParaSite" id="SSLN_0001270001-mRNA-1">
    <property type="protein sequence ID" value="SSLN_0001270001-mRNA-1"/>
    <property type="gene ID" value="SSLN_0001270001"/>
</dbReference>
<organism evidence="3">
    <name type="scientific">Schistocephalus solidus</name>
    <name type="common">Tapeworm</name>
    <dbReference type="NCBI Taxonomy" id="70667"/>
    <lineage>
        <taxon>Eukaryota</taxon>
        <taxon>Metazoa</taxon>
        <taxon>Spiralia</taxon>
        <taxon>Lophotrochozoa</taxon>
        <taxon>Platyhelminthes</taxon>
        <taxon>Cestoda</taxon>
        <taxon>Eucestoda</taxon>
        <taxon>Diphyllobothriidea</taxon>
        <taxon>Diphyllobothriidae</taxon>
        <taxon>Schistocephalus</taxon>
    </lineage>
</organism>
<reference evidence="3" key="1">
    <citation type="submission" date="2016-06" db="UniProtKB">
        <authorList>
            <consortium name="WormBaseParasite"/>
        </authorList>
    </citation>
    <scope>IDENTIFICATION</scope>
</reference>
<evidence type="ECO:0000313" key="2">
    <source>
        <dbReference type="Proteomes" id="UP000275846"/>
    </source>
</evidence>
<protein>
    <submittedName>
        <fullName evidence="3">Reverse transcriptase domain-containing protein</fullName>
    </submittedName>
</protein>
<evidence type="ECO:0000313" key="3">
    <source>
        <dbReference type="WBParaSite" id="SSLN_0001270001-mRNA-1"/>
    </source>
</evidence>
<proteinExistence type="predicted"/>
<keyword evidence="2" id="KW-1185">Reference proteome</keyword>
<gene>
    <name evidence="1" type="ORF">SSLN_LOCUS12243</name>
</gene>
<evidence type="ECO:0000313" key="1">
    <source>
        <dbReference type="EMBL" id="VDL98628.1"/>
    </source>
</evidence>
<name>A0A183T6Z5_SCHSO</name>